<sequence length="233" mass="26367">MGWHAGYGPVPLRVEWPGRGDRLVCMTVPPQGPSHDQAAMYVPAFSMKQRITMMANKYELIATNPDGTDGQVLAFAQQKRMAFKEQVTFYTDDTKSQQVFSFKARKTIDLGSGYDVLDANGQPIGWFKKEFGKSLLRSSWLLSSGHLHASGTERNPTIAIVRRLWDFVPFIGEIPLPFIFHFDFTDQATAQPVLSVERKMSVRDRYRITVQDNRMDFRVAAAMTVALDALQSR</sequence>
<comment type="caution">
    <text evidence="1">The sequence shown here is derived from an EMBL/GenBank/DDBJ whole genome shotgun (WGS) entry which is preliminary data.</text>
</comment>
<dbReference type="EMBL" id="SLWN01000009">
    <property type="protein sequence ID" value="TCO23278.1"/>
    <property type="molecule type" value="Genomic_DNA"/>
</dbReference>
<dbReference type="Pfam" id="PF04525">
    <property type="entry name" value="LOR"/>
    <property type="match status" value="1"/>
</dbReference>
<dbReference type="AlphaFoldDB" id="A0A4R2H8N2"/>
<protein>
    <submittedName>
        <fullName evidence="1">Uncharacterized protein</fullName>
    </submittedName>
</protein>
<proteinExistence type="predicted"/>
<dbReference type="Proteomes" id="UP000294508">
    <property type="component" value="Unassembled WGS sequence"/>
</dbReference>
<name>A0A4R2H8N2_9ACTN</name>
<organism evidence="1 2">
    <name type="scientific">Kribbella steppae</name>
    <dbReference type="NCBI Taxonomy" id="2512223"/>
    <lineage>
        <taxon>Bacteria</taxon>
        <taxon>Bacillati</taxon>
        <taxon>Actinomycetota</taxon>
        <taxon>Actinomycetes</taxon>
        <taxon>Propionibacteriales</taxon>
        <taxon>Kribbellaceae</taxon>
        <taxon>Kribbella</taxon>
    </lineage>
</organism>
<gene>
    <name evidence="1" type="ORF">EV652_109103</name>
</gene>
<reference evidence="1 2" key="1">
    <citation type="journal article" date="2015" name="Stand. Genomic Sci.">
        <title>Genomic Encyclopedia of Bacterial and Archaeal Type Strains, Phase III: the genomes of soil and plant-associated and newly described type strains.</title>
        <authorList>
            <person name="Whitman W.B."/>
            <person name="Woyke T."/>
            <person name="Klenk H.P."/>
            <person name="Zhou Y."/>
            <person name="Lilburn T.G."/>
            <person name="Beck B.J."/>
            <person name="De Vos P."/>
            <person name="Vandamme P."/>
            <person name="Eisen J.A."/>
            <person name="Garrity G."/>
            <person name="Hugenholtz P."/>
            <person name="Kyrpides N.C."/>
        </authorList>
    </citation>
    <scope>NUCLEOTIDE SEQUENCE [LARGE SCALE GENOMIC DNA]</scope>
    <source>
        <strain evidence="1 2">VKM Ac-2572</strain>
    </source>
</reference>
<accession>A0A4R2H8N2</accession>
<evidence type="ECO:0000313" key="2">
    <source>
        <dbReference type="Proteomes" id="UP000294508"/>
    </source>
</evidence>
<keyword evidence="2" id="KW-1185">Reference proteome</keyword>
<dbReference type="InterPro" id="IPR007612">
    <property type="entry name" value="LOR"/>
</dbReference>
<evidence type="ECO:0000313" key="1">
    <source>
        <dbReference type="EMBL" id="TCO23278.1"/>
    </source>
</evidence>